<organism evidence="1 2">
    <name type="scientific">Stegodyphus mimosarum</name>
    <name type="common">African social velvet spider</name>
    <dbReference type="NCBI Taxonomy" id="407821"/>
    <lineage>
        <taxon>Eukaryota</taxon>
        <taxon>Metazoa</taxon>
        <taxon>Ecdysozoa</taxon>
        <taxon>Arthropoda</taxon>
        <taxon>Chelicerata</taxon>
        <taxon>Arachnida</taxon>
        <taxon>Araneae</taxon>
        <taxon>Araneomorphae</taxon>
        <taxon>Entelegynae</taxon>
        <taxon>Eresoidea</taxon>
        <taxon>Eresidae</taxon>
        <taxon>Stegodyphus</taxon>
    </lineage>
</organism>
<keyword evidence="2" id="KW-1185">Reference proteome</keyword>
<gene>
    <name evidence="1" type="ORF">X975_13191</name>
</gene>
<dbReference type="AlphaFoldDB" id="A0A087UL86"/>
<sequence>MLVMIHMIYLHDGKPSDRCIDAANTQMIEPLLYKQIIVHNIRRAPLVMAICQQ</sequence>
<name>A0A087UL86_STEMI</name>
<dbReference type="EMBL" id="KK120364">
    <property type="protein sequence ID" value="KFM78125.1"/>
    <property type="molecule type" value="Genomic_DNA"/>
</dbReference>
<dbReference type="Proteomes" id="UP000054359">
    <property type="component" value="Unassembled WGS sequence"/>
</dbReference>
<reference evidence="1 2" key="1">
    <citation type="submission" date="2013-11" db="EMBL/GenBank/DDBJ databases">
        <title>Genome sequencing of Stegodyphus mimosarum.</title>
        <authorList>
            <person name="Bechsgaard J."/>
        </authorList>
    </citation>
    <scope>NUCLEOTIDE SEQUENCE [LARGE SCALE GENOMIC DNA]</scope>
</reference>
<evidence type="ECO:0000313" key="2">
    <source>
        <dbReference type="Proteomes" id="UP000054359"/>
    </source>
</evidence>
<protein>
    <submittedName>
        <fullName evidence="1">Uncharacterized protein</fullName>
    </submittedName>
</protein>
<proteinExistence type="predicted"/>
<feature type="non-terminal residue" evidence="1">
    <location>
        <position position="53"/>
    </location>
</feature>
<evidence type="ECO:0000313" key="1">
    <source>
        <dbReference type="EMBL" id="KFM78125.1"/>
    </source>
</evidence>
<accession>A0A087UL86</accession>